<evidence type="ECO:0000259" key="2">
    <source>
        <dbReference type="Pfam" id="PF06744"/>
    </source>
</evidence>
<dbReference type="InterPro" id="IPR010623">
    <property type="entry name" value="IcmF_C"/>
</dbReference>
<accession>A0ABY9XCV8</accession>
<evidence type="ECO:0000313" key="5">
    <source>
        <dbReference type="EMBL" id="WNH00428.1"/>
    </source>
</evidence>
<dbReference type="InterPro" id="IPR009612">
    <property type="entry name" value="IcmF-rel"/>
</dbReference>
<feature type="domain" description="Type VI secretion system component TssM1 N-terminal" evidence="4">
    <location>
        <begin position="208"/>
        <end position="483"/>
    </location>
</feature>
<sequence>MLNALFSIITSPLTWSFLSVTAVSFFIWFIGPIISVGNKFPFETNTTRIITIISLFLIWFFIKVMPRLYQSWLNQKLTKELNITKNENEEKKQNEQYITLAERFSDAAKLLKKAYFSGWYNKNKPSWIHFLSRRYIYQLPWYLVIGAPSSGKTTALTNSGLHFPLSDYLGKSALHSTQDMNSCSWWFTNKAVLLDTTGRYVTQDSFHQQDADEWKNFIRLLKKYRISQPLNGIIITISVEDLLNLSTEKREQQAYMLRKRLSELHEQLKIQFPIYIMITKTDLLKGFSAYFSHFDKKSREQIWGFNFPWSNTSRGKRNKGLDFDLHDILNQQYNQLVLRLDAELPSILLNGHNSQQCAESYLFPQEFASLRPLIAQYLEIVFAKSGFEIPYYPRGLYFTSGTQTGFSFDNVMEKFNRNFQLPTNNNSEAMSWENNKESVHPAPASQAYFIKNLLENIFNEAGIAGYNRWWIYRRRLLGGLEYVVSVAILALVANLLLISYNNNQDYLMEVQARFPTIAKQSAHLKKNANDIYALLPILNSLAHLDKSQRFSLNDPPLSYRMGLYCGEQISDASRFLYRKALKTLLLPQIATIITNQLYDDNNDDIENTYNTLKAYQMLYQPKHYDGKFLHNWIMQYLKTQLNTDTTQQHLQQISEHIGQLLDNQVVTSPFIRDDALIKKKQQLISNIPPAQRAYNYMKEKLINDPSLAPVNLESLAGPQAELAFSRISGAPITDGISGMFTPAGYQQGIEKNLNTFLTTLYSQDSWVLGSYAKKQTDKEIKSAVKQFYINDYIYQWNEFLADIGLINIDTLEQRINTSRLLSSSDSPMRNLLINISKNVILNENSNNIKQLNDIENSRIVKSQSNKLTKLVPKQIMPVNNQPTPERALEESFASIIALAKRPNKNTQSIPFDKTLKEISELYLYLTSVQNATNAGMPLPPGQIVTQLQTTSALLPIPFRSIVSSLAVGASSDTQLSDMKNVGKHLSTEIGGFCNQAIANRYPLNPNAKQDIKPDDMARMFAPETGLMDSFFQKNLVGKVDTTLPKWQFMPGVNGKPLPGGGNLLKPFQQAQIIRNTLFTNGTPTPSFRVMVRPINMSNDILSMVLDVDGQIVEYSHGPQLSQLISWPGPANINLVRIQLNLTDGTTANLSTSGFWALNRLLDHAKRIWRGKTGESTNNGDMSLWARFNISGHTVLLAFTPNSIFSPFNLPAFSCPNPKRLQTA</sequence>
<dbReference type="PANTHER" id="PTHR36153">
    <property type="entry name" value="INNER MEMBRANE PROTEIN-RELATED"/>
    <property type="match status" value="1"/>
</dbReference>
<dbReference type="Pfam" id="PF06744">
    <property type="entry name" value="IcmF_C"/>
    <property type="match status" value="1"/>
</dbReference>
<dbReference type="Pfam" id="PF14331">
    <property type="entry name" value="IcmF-related_N"/>
    <property type="match status" value="1"/>
</dbReference>
<evidence type="ECO:0000259" key="3">
    <source>
        <dbReference type="Pfam" id="PF06761"/>
    </source>
</evidence>
<protein>
    <submittedName>
        <fullName evidence="5">Type VI secretion system membrane subunit TssM</fullName>
    </submittedName>
</protein>
<evidence type="ECO:0000259" key="4">
    <source>
        <dbReference type="Pfam" id="PF14331"/>
    </source>
</evidence>
<dbReference type="NCBIfam" id="TIGR03348">
    <property type="entry name" value="VI_IcmF"/>
    <property type="match status" value="1"/>
</dbReference>
<dbReference type="InterPro" id="IPR025743">
    <property type="entry name" value="TssM1_N"/>
</dbReference>
<gene>
    <name evidence="5" type="primary">tssM</name>
    <name evidence="5" type="ORF">QL112_010935</name>
</gene>
<dbReference type="InterPro" id="IPR053156">
    <property type="entry name" value="T6SS_TssM-like"/>
</dbReference>
<feature type="domain" description="Type VI secretion system IcmF C-terminal" evidence="2">
    <location>
        <begin position="1090"/>
        <end position="1170"/>
    </location>
</feature>
<dbReference type="CDD" id="cd00882">
    <property type="entry name" value="Ras_like_GTPase"/>
    <property type="match status" value="1"/>
</dbReference>
<keyword evidence="1" id="KW-1133">Transmembrane helix</keyword>
<dbReference type="GeneID" id="88856078"/>
<name>A0ABY9XCV8_9GAMM</name>
<dbReference type="InterPro" id="IPR017731">
    <property type="entry name" value="TssM1-like"/>
</dbReference>
<feature type="transmembrane region" description="Helical" evidence="1">
    <location>
        <begin position="12"/>
        <end position="34"/>
    </location>
</feature>
<dbReference type="RefSeq" id="WP_189759822.1">
    <property type="nucleotide sequence ID" value="NZ_CAWPOC010000179.1"/>
</dbReference>
<evidence type="ECO:0000256" key="1">
    <source>
        <dbReference type="SAM" id="Phobius"/>
    </source>
</evidence>
<keyword evidence="1" id="KW-0812">Transmembrane</keyword>
<feature type="transmembrane region" description="Helical" evidence="1">
    <location>
        <begin position="46"/>
        <end position="62"/>
    </location>
</feature>
<keyword evidence="1" id="KW-0472">Membrane</keyword>
<proteinExistence type="predicted"/>
<evidence type="ECO:0000313" key="6">
    <source>
        <dbReference type="Proteomes" id="UP001300348"/>
    </source>
</evidence>
<dbReference type="EMBL" id="CP133647">
    <property type="protein sequence ID" value="WNH00428.1"/>
    <property type="molecule type" value="Genomic_DNA"/>
</dbReference>
<dbReference type="PANTHER" id="PTHR36153:SF1">
    <property type="entry name" value="TYPE VI SECRETION SYSTEM COMPONENT TSSM1"/>
    <property type="match status" value="1"/>
</dbReference>
<dbReference type="SUPFAM" id="SSF52540">
    <property type="entry name" value="P-loop containing nucleoside triphosphate hydrolases"/>
    <property type="match status" value="1"/>
</dbReference>
<feature type="domain" description="IcmF-related" evidence="3">
    <location>
        <begin position="535"/>
        <end position="838"/>
    </location>
</feature>
<dbReference type="InterPro" id="IPR027417">
    <property type="entry name" value="P-loop_NTPase"/>
</dbReference>
<keyword evidence="6" id="KW-1185">Reference proteome</keyword>
<reference evidence="5 6" key="1">
    <citation type="journal article" date="2023" name="Access Microbiol">
        <title>The genome of a steinernematid-associated Pseudomonas piscis bacterium encodes the biosynthesis of insect toxins.</title>
        <authorList>
            <person name="Awori R.M."/>
            <person name="Hendre P."/>
            <person name="Amugune N.O."/>
        </authorList>
    </citation>
    <scope>NUCLEOTIDE SEQUENCE [LARGE SCALE GENOMIC DNA]</scope>
    <source>
        <strain evidence="5 6">97</strain>
    </source>
</reference>
<dbReference type="Pfam" id="PF06761">
    <property type="entry name" value="IcmF-related"/>
    <property type="match status" value="1"/>
</dbReference>
<dbReference type="Proteomes" id="UP001300348">
    <property type="component" value="Chromosome"/>
</dbReference>
<organism evidence="5 6">
    <name type="scientific">Xenorhabdus griffiniae</name>
    <dbReference type="NCBI Taxonomy" id="351672"/>
    <lineage>
        <taxon>Bacteria</taxon>
        <taxon>Pseudomonadati</taxon>
        <taxon>Pseudomonadota</taxon>
        <taxon>Gammaproteobacteria</taxon>
        <taxon>Enterobacterales</taxon>
        <taxon>Morganellaceae</taxon>
        <taxon>Xenorhabdus</taxon>
    </lineage>
</organism>
<feature type="transmembrane region" description="Helical" evidence="1">
    <location>
        <begin position="476"/>
        <end position="500"/>
    </location>
</feature>